<proteinExistence type="predicted"/>
<protein>
    <submittedName>
        <fullName evidence="1">Uncharacterized protein</fullName>
    </submittedName>
</protein>
<dbReference type="AlphaFoldDB" id="A0A6V8L0I8"/>
<evidence type="ECO:0000313" key="1">
    <source>
        <dbReference type="EMBL" id="GFJ86245.1"/>
    </source>
</evidence>
<comment type="caution">
    <text evidence="1">The sequence shown here is derived from an EMBL/GenBank/DDBJ whole genome shotgun (WGS) entry which is preliminary data.</text>
</comment>
<keyword evidence="2" id="KW-1185">Reference proteome</keyword>
<name>A0A6V8L0I8_9ACTN</name>
<accession>A0A6V8L0I8</accession>
<dbReference type="EMBL" id="BLPF01000005">
    <property type="protein sequence ID" value="GFJ86245.1"/>
    <property type="molecule type" value="Genomic_DNA"/>
</dbReference>
<dbReference type="RefSeq" id="WP_173071976.1">
    <property type="nucleotide sequence ID" value="NZ_BAABGO010000002.1"/>
</dbReference>
<reference evidence="1 2" key="1">
    <citation type="submission" date="2020-03" db="EMBL/GenBank/DDBJ databases">
        <title>Whole genome shotgun sequence of Phytohabitans houttuyneae NBRC 108639.</title>
        <authorList>
            <person name="Komaki H."/>
            <person name="Tamura T."/>
        </authorList>
    </citation>
    <scope>NUCLEOTIDE SEQUENCE [LARGE SCALE GENOMIC DNA]</scope>
    <source>
        <strain evidence="1 2">NBRC 108639</strain>
    </source>
</reference>
<sequence>MHTLLTAILLTVTAWVPAPSTPWDVPAGARCDFPVHAEPVVDEVKTRVLARYPDGSTKREAYVGDLVLAVTNTGTGETLDADLSGSALVEYQPGGTLTTNSTWYLIGPALFGFREGGGNRPRGIWVFDGVYTVAFGPDGYKTVTVHHGSERNLCTELA</sequence>
<organism evidence="1 2">
    <name type="scientific">Phytohabitans houttuyneae</name>
    <dbReference type="NCBI Taxonomy" id="1076126"/>
    <lineage>
        <taxon>Bacteria</taxon>
        <taxon>Bacillati</taxon>
        <taxon>Actinomycetota</taxon>
        <taxon>Actinomycetes</taxon>
        <taxon>Micromonosporales</taxon>
        <taxon>Micromonosporaceae</taxon>
    </lineage>
</organism>
<dbReference type="Proteomes" id="UP000482800">
    <property type="component" value="Unassembled WGS sequence"/>
</dbReference>
<gene>
    <name evidence="1" type="ORF">Phou_104250</name>
</gene>
<evidence type="ECO:0000313" key="2">
    <source>
        <dbReference type="Proteomes" id="UP000482800"/>
    </source>
</evidence>
<reference evidence="1 2" key="2">
    <citation type="submission" date="2020-03" db="EMBL/GenBank/DDBJ databases">
        <authorList>
            <person name="Ichikawa N."/>
            <person name="Kimura A."/>
            <person name="Kitahashi Y."/>
            <person name="Uohara A."/>
        </authorList>
    </citation>
    <scope>NUCLEOTIDE SEQUENCE [LARGE SCALE GENOMIC DNA]</scope>
    <source>
        <strain evidence="1 2">NBRC 108639</strain>
    </source>
</reference>